<dbReference type="AlphaFoldDB" id="A0A699GY56"/>
<dbReference type="GO" id="GO:0003676">
    <property type="term" value="F:nucleic acid binding"/>
    <property type="evidence" value="ECO:0007669"/>
    <property type="project" value="InterPro"/>
</dbReference>
<dbReference type="SUPFAM" id="SSF57756">
    <property type="entry name" value="Retrovirus zinc finger-like domains"/>
    <property type="match status" value="1"/>
</dbReference>
<dbReference type="PROSITE" id="PS50158">
    <property type="entry name" value="ZF_CCHC"/>
    <property type="match status" value="1"/>
</dbReference>
<dbReference type="InterPro" id="IPR001878">
    <property type="entry name" value="Znf_CCHC"/>
</dbReference>
<dbReference type="GO" id="GO:0008270">
    <property type="term" value="F:zinc ion binding"/>
    <property type="evidence" value="ECO:0007669"/>
    <property type="project" value="UniProtKB-KW"/>
</dbReference>
<evidence type="ECO:0000259" key="4">
    <source>
        <dbReference type="PROSITE" id="PS50158"/>
    </source>
</evidence>
<dbReference type="Pfam" id="PF14223">
    <property type="entry name" value="Retrotran_gag_2"/>
    <property type="match status" value="1"/>
</dbReference>
<accession>A0A699GY56</accession>
<evidence type="ECO:0000313" key="5">
    <source>
        <dbReference type="EMBL" id="GEW79051.1"/>
    </source>
</evidence>
<keyword evidence="1" id="KW-0862">Zinc</keyword>
<feature type="coiled-coil region" evidence="2">
    <location>
        <begin position="665"/>
        <end position="692"/>
    </location>
</feature>
<keyword evidence="2" id="KW-0175">Coiled coil</keyword>
<sequence length="1119" mass="127126">IKADDQAIQTILLGLPEDIYDAVDSCETAQEIWLRVQQMMKGSDIGIQEKKAKLFNEWERFTSNEGESIESYYHRFLKLMNDLKRNKHFLEKMASNLKFLNNLQLEWSRHVAIVHQTKDLHTADYTQLYDFLKYNQKEVDDLKAERLAKTQDPLALMANSNNPYAFPSPHQDQSSFNQNYLQQPMPNPKDIIDPTTAMNMALALISKAFKLNYSSPTNNNQRISSNPCNRQIAQQCMNMGQDRQMQMVGGNGRNQLRQYAGQNAGNMTVYNDVIGNQNHTRNGNLVAARAEGNTSGQNGNHIRCYNCRGVGHYARNCTVRPRRRDAAYLQTQLLIAQKEEAGIQLQAEEYVLMADAAYIDEIKEVNANCILIANLQQASTSGTQTDNALVYDSDGSAEVHENCDDNEIFNMFTKEEQYTELLEPIPELHQVPQNDNNVISEATSMEQGRETVEQHHANFEKTRALYESLYNNLAIEVKKVNSVNQETLQLAQESREKMKQLNKEIKPANYTKINYFSGVFVPQTAMLREELYFSNISKTANVSKSISIPNEDFSDDTTPSVARKFLNEEAAKFVGDFKSLANEIDASLAKHKALELEIERLLKAVVSQDIMNIVQKESDVDISDLQTELECTKERFKNCIIKKENKYVKLWNDWYKKCDECKYDKISYDKAYKDMQQKIERLQAQLGDLKGKSKDTSCVSDTRNPLSHKLENKNVELEFQVLNYARENAHLKGTYKNLFASISVSRTQTKTIIASFQNELQSTIYKNDMLRTQLFKKVSDQKDNTCVTSKNTKFAKQPIVENLPKVGESHALSKPVTSNSVSTPQESKVMNNDKVIPPGMFRINPFKTSRDEKHVPNIVRASDKKKPITVSQPPVITKKDVNSDVNGLCFIGVDNTAKTRRTQPRSSSKNNNVPYVVKSSYKKNKEADGEENHMNLLSSSNKKHVPSKCNNVKLATQNVYSKVVCAMCKQCLISVNHDVCSRNYVNGINSRGKKQNANVFNVANQKKHKAQLWKPKNVGSKERLVSPKPRSCLRWSPTGRFFDLKGNIIASRKSESQSECSSGDNVCSSNPLEPISKRFPNSTFSMTGQNWFNSLLIPLLFEYKPLDKGDHGNNECVIC</sequence>
<dbReference type="Pfam" id="PF00098">
    <property type="entry name" value="zf-CCHC"/>
    <property type="match status" value="1"/>
</dbReference>
<feature type="non-terminal residue" evidence="5">
    <location>
        <position position="1"/>
    </location>
</feature>
<organism evidence="5">
    <name type="scientific">Tanacetum cinerariifolium</name>
    <name type="common">Dalmatian daisy</name>
    <name type="synonym">Chrysanthemum cinerariifolium</name>
    <dbReference type="NCBI Taxonomy" id="118510"/>
    <lineage>
        <taxon>Eukaryota</taxon>
        <taxon>Viridiplantae</taxon>
        <taxon>Streptophyta</taxon>
        <taxon>Embryophyta</taxon>
        <taxon>Tracheophyta</taxon>
        <taxon>Spermatophyta</taxon>
        <taxon>Magnoliopsida</taxon>
        <taxon>eudicotyledons</taxon>
        <taxon>Gunneridae</taxon>
        <taxon>Pentapetalae</taxon>
        <taxon>asterids</taxon>
        <taxon>campanulids</taxon>
        <taxon>Asterales</taxon>
        <taxon>Asteraceae</taxon>
        <taxon>Asteroideae</taxon>
        <taxon>Anthemideae</taxon>
        <taxon>Anthemidinae</taxon>
        <taxon>Tanacetum</taxon>
    </lineage>
</organism>
<dbReference type="InterPro" id="IPR036875">
    <property type="entry name" value="Znf_CCHC_sf"/>
</dbReference>
<feature type="compositionally biased region" description="Polar residues" evidence="3">
    <location>
        <begin position="815"/>
        <end position="830"/>
    </location>
</feature>
<name>A0A699GY56_TANCI</name>
<reference evidence="5" key="1">
    <citation type="journal article" date="2019" name="Sci. Rep.">
        <title>Draft genome of Tanacetum cinerariifolium, the natural source of mosquito coil.</title>
        <authorList>
            <person name="Yamashiro T."/>
            <person name="Shiraishi A."/>
            <person name="Satake H."/>
            <person name="Nakayama K."/>
        </authorList>
    </citation>
    <scope>NUCLEOTIDE SEQUENCE</scope>
</reference>
<comment type="caution">
    <text evidence="5">The sequence shown here is derived from an EMBL/GenBank/DDBJ whole genome shotgun (WGS) entry which is preliminary data.</text>
</comment>
<protein>
    <recommendedName>
        <fullName evidence="4">CCHC-type domain-containing protein</fullName>
    </recommendedName>
</protein>
<feature type="region of interest" description="Disordered" evidence="3">
    <location>
        <begin position="810"/>
        <end position="836"/>
    </location>
</feature>
<evidence type="ECO:0000256" key="3">
    <source>
        <dbReference type="SAM" id="MobiDB-lite"/>
    </source>
</evidence>
<gene>
    <name evidence="5" type="ORF">Tci_251027</name>
</gene>
<dbReference type="EMBL" id="BKCJ010074106">
    <property type="protein sequence ID" value="GEW79051.1"/>
    <property type="molecule type" value="Genomic_DNA"/>
</dbReference>
<keyword evidence="1" id="KW-0479">Metal-binding</keyword>
<keyword evidence="1" id="KW-0863">Zinc-finger</keyword>
<dbReference type="Gene3D" id="4.10.60.10">
    <property type="entry name" value="Zinc finger, CCHC-type"/>
    <property type="match status" value="1"/>
</dbReference>
<dbReference type="SMART" id="SM00343">
    <property type="entry name" value="ZnF_C2HC"/>
    <property type="match status" value="1"/>
</dbReference>
<feature type="domain" description="CCHC-type" evidence="4">
    <location>
        <begin position="303"/>
        <end position="317"/>
    </location>
</feature>
<evidence type="ECO:0000256" key="1">
    <source>
        <dbReference type="PROSITE-ProRule" id="PRU00047"/>
    </source>
</evidence>
<evidence type="ECO:0000256" key="2">
    <source>
        <dbReference type="SAM" id="Coils"/>
    </source>
</evidence>
<proteinExistence type="predicted"/>